<proteinExistence type="predicted"/>
<evidence type="ECO:0000313" key="2">
    <source>
        <dbReference type="Proteomes" id="UP000741013"/>
    </source>
</evidence>
<gene>
    <name evidence="1" type="ORF">JOM49_007919</name>
</gene>
<name>A0ABS4Q3Y1_9PSEU</name>
<evidence type="ECO:0008006" key="3">
    <source>
        <dbReference type="Google" id="ProtNLM"/>
    </source>
</evidence>
<keyword evidence="2" id="KW-1185">Reference proteome</keyword>
<dbReference type="RefSeq" id="WP_209669433.1">
    <property type="nucleotide sequence ID" value="NZ_JAGGMS010000001.1"/>
</dbReference>
<comment type="caution">
    <text evidence="1">The sequence shown here is derived from an EMBL/GenBank/DDBJ whole genome shotgun (WGS) entry which is preliminary data.</text>
</comment>
<sequence length="151" mass="16133">MSTMATLRMLADDRKRYSALKPADTRARLLTLGVLAVFAAIAVLCALTLGFWATVPPALVLPAVVGWYRGSRVALLVNAAGIRVNKDFVAWDDLDAVTVRPGPAGSVEAEVGEFRVLVDGKRYQGDRLASLVATHAPEHVRFSDTTGVVTA</sequence>
<evidence type="ECO:0000313" key="1">
    <source>
        <dbReference type="EMBL" id="MBP2186393.1"/>
    </source>
</evidence>
<dbReference type="Proteomes" id="UP000741013">
    <property type="component" value="Unassembled WGS sequence"/>
</dbReference>
<protein>
    <recommendedName>
        <fullName evidence="3">PH domain-containing protein</fullName>
    </recommendedName>
</protein>
<reference evidence="1 2" key="1">
    <citation type="submission" date="2021-03" db="EMBL/GenBank/DDBJ databases">
        <title>Sequencing the genomes of 1000 actinobacteria strains.</title>
        <authorList>
            <person name="Klenk H.-P."/>
        </authorList>
    </citation>
    <scope>NUCLEOTIDE SEQUENCE [LARGE SCALE GENOMIC DNA]</scope>
    <source>
        <strain evidence="1 2">DSM 45510</strain>
    </source>
</reference>
<organism evidence="1 2">
    <name type="scientific">Amycolatopsis magusensis</name>
    <dbReference type="NCBI Taxonomy" id="882444"/>
    <lineage>
        <taxon>Bacteria</taxon>
        <taxon>Bacillati</taxon>
        <taxon>Actinomycetota</taxon>
        <taxon>Actinomycetes</taxon>
        <taxon>Pseudonocardiales</taxon>
        <taxon>Pseudonocardiaceae</taxon>
        <taxon>Amycolatopsis</taxon>
    </lineage>
</organism>
<accession>A0ABS4Q3Y1</accession>
<dbReference type="EMBL" id="JAGGMS010000001">
    <property type="protein sequence ID" value="MBP2186393.1"/>
    <property type="molecule type" value="Genomic_DNA"/>
</dbReference>